<keyword evidence="6" id="KW-1185">Reference proteome</keyword>
<sequence>MIFAYRSVELCWTRRILRQDKKFTSKFPSQRRSSRLEEPRTRRSWLPHRAQRDRQQPKKAPLICECKTLLRDQNEESTLVSYFVTDYQEWIQWLADHGLTDNEEEGTRIGPVVVYRKRFGPMQAEVRGHLQSKLPAYGVSSYCIFLNKMPSNPNGKVDGPILPFPHAALISEEASEEDLKSWEGLSSTNKDLAEQWVTLVRGLNAKTLRLESDVFESGGHSLLAQQLLLNIRQKMGTSVSINSLYSNSSLKALSVQVDRLREEKDDTGAAEEGEPAYAQSLDKLLGSLDAKYRTADPATLAPERKTTVFTASATGFLGSYIVEDLLEHVQAALERRKRSLRGYGVWKDSWADRLSAVIGDLSQPCIGLDNKTWDAVVNAAAAIIHNGAQVHWVQRYKHPERSNVLSTLDALRLYHRYLNSSPARLADEVSSDLSTDPATSSETPPLVFVTMTTSSLACSRAAFSCRTAPRIVNTVNAVPVGHVARVVVLASFNPVSAETGTGGGDVGVYVVHVTAHPRLRMNEYLSMLSYYGYDVPEMDSVTRARNEGLEQLAQFI</sequence>
<dbReference type="InterPro" id="IPR009081">
    <property type="entry name" value="PP-bd_ACP"/>
</dbReference>
<organism evidence="5 6">
    <name type="scientific">Metarhizium humberi</name>
    <dbReference type="NCBI Taxonomy" id="2596975"/>
    <lineage>
        <taxon>Eukaryota</taxon>
        <taxon>Fungi</taxon>
        <taxon>Dikarya</taxon>
        <taxon>Ascomycota</taxon>
        <taxon>Pezizomycotina</taxon>
        <taxon>Sordariomycetes</taxon>
        <taxon>Hypocreomycetidae</taxon>
        <taxon>Hypocreales</taxon>
        <taxon>Clavicipitaceae</taxon>
        <taxon>Metarhizium</taxon>
    </lineage>
</organism>
<comment type="caution">
    <text evidence="5">The sequence shown here is derived from an EMBL/GenBank/DDBJ whole genome shotgun (WGS) entry which is preliminary data.</text>
</comment>
<evidence type="ECO:0000256" key="3">
    <source>
        <dbReference type="SAM" id="MobiDB-lite"/>
    </source>
</evidence>
<reference evidence="5 6" key="1">
    <citation type="submission" date="2020-07" db="EMBL/GenBank/DDBJ databases">
        <title>Metarhizium humberi genome.</title>
        <authorList>
            <person name="Lysoe E."/>
        </authorList>
    </citation>
    <scope>NUCLEOTIDE SEQUENCE [LARGE SCALE GENOMIC DNA]</scope>
    <source>
        <strain evidence="5 6">ESALQ1638</strain>
    </source>
</reference>
<dbReference type="PANTHER" id="PTHR44845:SF1">
    <property type="entry name" value="L-2-AMINOADIPATE REDUCTASE"/>
    <property type="match status" value="1"/>
</dbReference>
<dbReference type="PANTHER" id="PTHR44845">
    <property type="entry name" value="CARRIER DOMAIN-CONTAINING PROTEIN"/>
    <property type="match status" value="1"/>
</dbReference>
<name>A0A9P8S500_9HYPO</name>
<evidence type="ECO:0000259" key="4">
    <source>
        <dbReference type="PROSITE" id="PS50075"/>
    </source>
</evidence>
<dbReference type="InterPro" id="IPR036736">
    <property type="entry name" value="ACP-like_sf"/>
</dbReference>
<dbReference type="Pfam" id="PF07993">
    <property type="entry name" value="NAD_binding_4"/>
    <property type="match status" value="1"/>
</dbReference>
<accession>A0A9P8S500</accession>
<dbReference type="Pfam" id="PF00550">
    <property type="entry name" value="PP-binding"/>
    <property type="match status" value="1"/>
</dbReference>
<dbReference type="Gene3D" id="1.10.1200.10">
    <property type="entry name" value="ACP-like"/>
    <property type="match status" value="1"/>
</dbReference>
<dbReference type="SUPFAM" id="SSF47336">
    <property type="entry name" value="ACP-like"/>
    <property type="match status" value="1"/>
</dbReference>
<dbReference type="InterPro" id="IPR045851">
    <property type="entry name" value="AMP-bd_C_sf"/>
</dbReference>
<dbReference type="Gene3D" id="3.40.50.720">
    <property type="entry name" value="NAD(P)-binding Rossmann-like Domain"/>
    <property type="match status" value="1"/>
</dbReference>
<feature type="region of interest" description="Disordered" evidence="3">
    <location>
        <begin position="27"/>
        <end position="57"/>
    </location>
</feature>
<proteinExistence type="predicted"/>
<dbReference type="EMBL" id="JACEFI010000019">
    <property type="protein sequence ID" value="KAH0593718.1"/>
    <property type="molecule type" value="Genomic_DNA"/>
</dbReference>
<protein>
    <recommendedName>
        <fullName evidence="4">Carrier domain-containing protein</fullName>
    </recommendedName>
</protein>
<evidence type="ECO:0000256" key="2">
    <source>
        <dbReference type="ARBA" id="ARBA00022553"/>
    </source>
</evidence>
<evidence type="ECO:0000256" key="1">
    <source>
        <dbReference type="ARBA" id="ARBA00022450"/>
    </source>
</evidence>
<dbReference type="InterPro" id="IPR036291">
    <property type="entry name" value="NAD(P)-bd_dom_sf"/>
</dbReference>
<dbReference type="Gene3D" id="3.30.300.30">
    <property type="match status" value="1"/>
</dbReference>
<dbReference type="AlphaFoldDB" id="A0A9P8S500"/>
<evidence type="ECO:0000313" key="5">
    <source>
        <dbReference type="EMBL" id="KAH0593718.1"/>
    </source>
</evidence>
<gene>
    <name evidence="5" type="ORF">MHUMG1_08469</name>
</gene>
<dbReference type="Proteomes" id="UP000764110">
    <property type="component" value="Unassembled WGS sequence"/>
</dbReference>
<feature type="domain" description="Carrier" evidence="4">
    <location>
        <begin position="186"/>
        <end position="261"/>
    </location>
</feature>
<dbReference type="PROSITE" id="PS50075">
    <property type="entry name" value="CARRIER"/>
    <property type="match status" value="1"/>
</dbReference>
<keyword evidence="1" id="KW-0596">Phosphopantetheine</keyword>
<dbReference type="SUPFAM" id="SSF56801">
    <property type="entry name" value="Acetyl-CoA synthetase-like"/>
    <property type="match status" value="1"/>
</dbReference>
<evidence type="ECO:0000313" key="6">
    <source>
        <dbReference type="Proteomes" id="UP000764110"/>
    </source>
</evidence>
<keyword evidence="2" id="KW-0597">Phosphoprotein</keyword>
<dbReference type="SUPFAM" id="SSF51735">
    <property type="entry name" value="NAD(P)-binding Rossmann-fold domains"/>
    <property type="match status" value="1"/>
</dbReference>
<dbReference type="InterPro" id="IPR013120">
    <property type="entry name" value="FAR_NAD-bd"/>
</dbReference>